<gene>
    <name evidence="2" type="ORF">FSB73_03815</name>
</gene>
<dbReference type="AlphaFoldDB" id="A0A5B8VHC8"/>
<keyword evidence="1" id="KW-0812">Transmembrane</keyword>
<keyword evidence="1" id="KW-0472">Membrane</keyword>
<organism evidence="2 3">
    <name type="scientific">Arachidicoccus ginsenosidivorans</name>
    <dbReference type="NCBI Taxonomy" id="496057"/>
    <lineage>
        <taxon>Bacteria</taxon>
        <taxon>Pseudomonadati</taxon>
        <taxon>Bacteroidota</taxon>
        <taxon>Chitinophagia</taxon>
        <taxon>Chitinophagales</taxon>
        <taxon>Chitinophagaceae</taxon>
        <taxon>Arachidicoccus</taxon>
    </lineage>
</organism>
<dbReference type="Pfam" id="PF13578">
    <property type="entry name" value="Methyltransf_24"/>
    <property type="match status" value="1"/>
</dbReference>
<proteinExistence type="predicted"/>
<accession>A0A5B8VHC8</accession>
<sequence length="269" mass="30687">MFSKYTLARKYLQYRKNALNGKGHGIHSPFVYSFVREVLRDKRTYPCYQPLAALRRILATDERSIDVQDFGAGSRVIPSNTRRIGDIAKSSLKPKKYSRLLFRMVQQMQPATILELGTCFGVTTAYLASGHKNATVYTMEGAPAIAEVARHNFSELGLHNIKLIEGNFDMKLPELTKKLGLQGVPLDFVFIDGNHRKEPTLRYFQELLPLLQEDSVIIFDDIHWSSEMEEAWAAIKASAAVTLTIDLFFIGIVFFRKENKVKQDFTIQF</sequence>
<keyword evidence="1" id="KW-1133">Transmembrane helix</keyword>
<feature type="transmembrane region" description="Helical" evidence="1">
    <location>
        <begin position="231"/>
        <end position="255"/>
    </location>
</feature>
<reference evidence="2 3" key="1">
    <citation type="journal article" date="2017" name="Int. J. Syst. Evol. Microbiol.">
        <title>Arachidicoccus ginsenosidivorans sp. nov., with ginsenoside-converting activity isolated from ginseng cultivating soil.</title>
        <authorList>
            <person name="Siddiqi M.Z."/>
            <person name="Aslam Z."/>
            <person name="Im W.T."/>
        </authorList>
    </citation>
    <scope>NUCLEOTIDE SEQUENCE [LARGE SCALE GENOMIC DNA]</scope>
    <source>
        <strain evidence="2 3">Gsoil 809</strain>
    </source>
</reference>
<dbReference type="CDD" id="cd02440">
    <property type="entry name" value="AdoMet_MTases"/>
    <property type="match status" value="1"/>
</dbReference>
<dbReference type="SUPFAM" id="SSF53335">
    <property type="entry name" value="S-adenosyl-L-methionine-dependent methyltransferases"/>
    <property type="match status" value="1"/>
</dbReference>
<name>A0A5B8VHC8_9BACT</name>
<dbReference type="EMBL" id="CP042434">
    <property type="protein sequence ID" value="QEC70934.1"/>
    <property type="molecule type" value="Genomic_DNA"/>
</dbReference>
<dbReference type="PANTHER" id="PTHR43836">
    <property type="entry name" value="CATECHOL O-METHYLTRANSFERASE 1-RELATED"/>
    <property type="match status" value="1"/>
</dbReference>
<evidence type="ECO:0000313" key="3">
    <source>
        <dbReference type="Proteomes" id="UP000321291"/>
    </source>
</evidence>
<dbReference type="Gene3D" id="3.40.50.150">
    <property type="entry name" value="Vaccinia Virus protein VP39"/>
    <property type="match status" value="1"/>
</dbReference>
<keyword evidence="3" id="KW-1185">Reference proteome</keyword>
<dbReference type="GO" id="GO:0032259">
    <property type="term" value="P:methylation"/>
    <property type="evidence" value="ECO:0007669"/>
    <property type="project" value="UniProtKB-KW"/>
</dbReference>
<keyword evidence="2" id="KW-0489">Methyltransferase</keyword>
<dbReference type="KEGG" id="agi:FSB73_03815"/>
<evidence type="ECO:0000313" key="2">
    <source>
        <dbReference type="EMBL" id="QEC70934.1"/>
    </source>
</evidence>
<dbReference type="PANTHER" id="PTHR43836:SF2">
    <property type="entry name" value="CATECHOL O-METHYLTRANSFERASE 1-RELATED"/>
    <property type="match status" value="1"/>
</dbReference>
<dbReference type="InterPro" id="IPR029063">
    <property type="entry name" value="SAM-dependent_MTases_sf"/>
</dbReference>
<dbReference type="RefSeq" id="WP_146780194.1">
    <property type="nucleotide sequence ID" value="NZ_CP042434.1"/>
</dbReference>
<dbReference type="GO" id="GO:0008171">
    <property type="term" value="F:O-methyltransferase activity"/>
    <property type="evidence" value="ECO:0007669"/>
    <property type="project" value="TreeGrafter"/>
</dbReference>
<dbReference type="Proteomes" id="UP000321291">
    <property type="component" value="Chromosome"/>
</dbReference>
<dbReference type="OrthoDB" id="5464618at2"/>
<evidence type="ECO:0000256" key="1">
    <source>
        <dbReference type="SAM" id="Phobius"/>
    </source>
</evidence>
<keyword evidence="2" id="KW-0808">Transferase</keyword>
<protein>
    <submittedName>
        <fullName evidence="2">Class I SAM-dependent methyltransferase</fullName>
    </submittedName>
</protein>